<keyword evidence="5 11" id="KW-1133">Transmembrane helix</keyword>
<dbReference type="GO" id="GO:0006417">
    <property type="term" value="P:regulation of translation"/>
    <property type="evidence" value="ECO:0007669"/>
    <property type="project" value="TreeGrafter"/>
</dbReference>
<evidence type="ECO:0000259" key="12">
    <source>
        <dbReference type="Pfam" id="PF10099"/>
    </source>
</evidence>
<dbReference type="Gene3D" id="1.10.10.1320">
    <property type="entry name" value="Anti-sigma factor, zinc-finger domain"/>
    <property type="match status" value="1"/>
</dbReference>
<evidence type="ECO:0000256" key="1">
    <source>
        <dbReference type="ARBA" id="ARBA00004167"/>
    </source>
</evidence>
<proteinExistence type="predicted"/>
<keyword evidence="8" id="KW-0804">Transcription</keyword>
<dbReference type="OrthoDB" id="153510at2"/>
<evidence type="ECO:0000256" key="8">
    <source>
        <dbReference type="ARBA" id="ARBA00023163"/>
    </source>
</evidence>
<evidence type="ECO:0000256" key="10">
    <source>
        <dbReference type="ARBA" id="ARBA00030803"/>
    </source>
</evidence>
<dbReference type="InterPro" id="IPR053877">
    <property type="entry name" value="RskA_N"/>
</dbReference>
<evidence type="ECO:0000313" key="14">
    <source>
        <dbReference type="EMBL" id="KAB2341358.1"/>
    </source>
</evidence>
<evidence type="ECO:0000256" key="9">
    <source>
        <dbReference type="ARBA" id="ARBA00029829"/>
    </source>
</evidence>
<keyword evidence="6" id="KW-0805">Transcription regulation</keyword>
<evidence type="ECO:0000256" key="6">
    <source>
        <dbReference type="ARBA" id="ARBA00023015"/>
    </source>
</evidence>
<comment type="caution">
    <text evidence="14">The sequence shown here is derived from an EMBL/GenBank/DDBJ whole genome shotgun (WGS) entry which is preliminary data.</text>
</comment>
<feature type="transmembrane region" description="Helical" evidence="11">
    <location>
        <begin position="97"/>
        <end position="117"/>
    </location>
</feature>
<gene>
    <name evidence="14" type="ORF">F8566_42370</name>
</gene>
<evidence type="ECO:0000256" key="7">
    <source>
        <dbReference type="ARBA" id="ARBA00023136"/>
    </source>
</evidence>
<evidence type="ECO:0000256" key="3">
    <source>
        <dbReference type="ARBA" id="ARBA00022475"/>
    </source>
</evidence>
<dbReference type="PANTHER" id="PTHR37461">
    <property type="entry name" value="ANTI-SIGMA-K FACTOR RSKA"/>
    <property type="match status" value="1"/>
</dbReference>
<keyword evidence="3" id="KW-1003">Cell membrane</keyword>
<accession>A0A6H9YQ94</accession>
<dbReference type="InterPro" id="IPR051474">
    <property type="entry name" value="Anti-sigma-K/W_factor"/>
</dbReference>
<dbReference type="Pfam" id="PF22618">
    <property type="entry name" value="RskA_N"/>
    <property type="match status" value="1"/>
</dbReference>
<name>A0A6H9YQ94_9ACTN</name>
<keyword evidence="4 11" id="KW-0812">Transmembrane</keyword>
<comment type="subcellular location">
    <subcellularLocation>
        <location evidence="2">Cell membrane</location>
    </subcellularLocation>
    <subcellularLocation>
        <location evidence="1">Membrane</location>
        <topology evidence="1">Single-pass membrane protein</topology>
    </subcellularLocation>
</comment>
<dbReference type="InterPro" id="IPR018764">
    <property type="entry name" value="RskA_C"/>
</dbReference>
<evidence type="ECO:0000256" key="4">
    <source>
        <dbReference type="ARBA" id="ARBA00022692"/>
    </source>
</evidence>
<dbReference type="Proteomes" id="UP000468735">
    <property type="component" value="Unassembled WGS sequence"/>
</dbReference>
<evidence type="ECO:0000256" key="5">
    <source>
        <dbReference type="ARBA" id="ARBA00022989"/>
    </source>
</evidence>
<protein>
    <recommendedName>
        <fullName evidence="10">Regulator of SigK</fullName>
    </recommendedName>
    <alternativeName>
        <fullName evidence="9">Sigma-K anti-sigma factor RskA</fullName>
    </alternativeName>
</protein>
<reference evidence="14 15" key="1">
    <citation type="submission" date="2019-09" db="EMBL/GenBank/DDBJ databases">
        <title>Actinomadura physcomitrii sp. nov., a novel actinomycete isolated from moss [Physcomitrium sphaericum (Ludw) Fuernr].</title>
        <authorList>
            <person name="Zhuang X."/>
            <person name="Liu C."/>
        </authorList>
    </citation>
    <scope>NUCLEOTIDE SEQUENCE [LARGE SCALE GENOMIC DNA]</scope>
    <source>
        <strain evidence="14 15">HMC1</strain>
    </source>
</reference>
<dbReference type="Pfam" id="PF10099">
    <property type="entry name" value="RskA_C"/>
    <property type="match status" value="1"/>
</dbReference>
<keyword evidence="15" id="KW-1185">Reference proteome</keyword>
<dbReference type="InterPro" id="IPR041916">
    <property type="entry name" value="Anti_sigma_zinc_sf"/>
</dbReference>
<dbReference type="GO" id="GO:0005886">
    <property type="term" value="C:plasma membrane"/>
    <property type="evidence" value="ECO:0007669"/>
    <property type="project" value="UniProtKB-SubCell"/>
</dbReference>
<evidence type="ECO:0000259" key="13">
    <source>
        <dbReference type="Pfam" id="PF22618"/>
    </source>
</evidence>
<dbReference type="EMBL" id="WBMT01000026">
    <property type="protein sequence ID" value="KAB2341358.1"/>
    <property type="molecule type" value="Genomic_DNA"/>
</dbReference>
<dbReference type="AlphaFoldDB" id="A0A6H9YQ94"/>
<keyword evidence="7 11" id="KW-0472">Membrane</keyword>
<feature type="domain" description="Anti-sigma-K factor RskA N-terminal" evidence="13">
    <location>
        <begin position="9"/>
        <end position="40"/>
    </location>
</feature>
<evidence type="ECO:0000256" key="11">
    <source>
        <dbReference type="SAM" id="Phobius"/>
    </source>
</evidence>
<evidence type="ECO:0000313" key="15">
    <source>
        <dbReference type="Proteomes" id="UP000468735"/>
    </source>
</evidence>
<organism evidence="14 15">
    <name type="scientific">Actinomadura rudentiformis</name>
    <dbReference type="NCBI Taxonomy" id="359158"/>
    <lineage>
        <taxon>Bacteria</taxon>
        <taxon>Bacillati</taxon>
        <taxon>Actinomycetota</taxon>
        <taxon>Actinomycetes</taxon>
        <taxon>Streptosporangiales</taxon>
        <taxon>Thermomonosporaceae</taxon>
        <taxon>Actinomadura</taxon>
    </lineage>
</organism>
<feature type="domain" description="Anti-sigma K factor RskA C-terminal" evidence="12">
    <location>
        <begin position="100"/>
        <end position="234"/>
    </location>
</feature>
<dbReference type="PANTHER" id="PTHR37461:SF1">
    <property type="entry name" value="ANTI-SIGMA-K FACTOR RSKA"/>
    <property type="match status" value="1"/>
</dbReference>
<evidence type="ECO:0000256" key="2">
    <source>
        <dbReference type="ARBA" id="ARBA00004236"/>
    </source>
</evidence>
<dbReference type="RefSeq" id="WP_151568750.1">
    <property type="nucleotide sequence ID" value="NZ_WBMT01000026.1"/>
</dbReference>
<dbReference type="GO" id="GO:0016989">
    <property type="term" value="F:sigma factor antagonist activity"/>
    <property type="evidence" value="ECO:0007669"/>
    <property type="project" value="TreeGrafter"/>
</dbReference>
<sequence length="241" mass="25184">MTRASETMHDLAGAYALHALPEIEARQFEAHLAECGTCAREMRGLRATAARLGTAAARTAPLQLRDRVLTEISRTPQVRPWAAGIRRRGGRVFPPRLLALAAAACLLVAVALGVVTVRTQDRLDRVEARQRQVESVLTAPDARTVTAAVRTGGRGTVVVSRRENRAVVIMTGLPAAPPSRTYELWLLGAGAPRPAGLTDTGSGPIVVDGIGAAAGIGITVEPEGGSPEPTTDPVFAAALPA</sequence>